<proteinExistence type="predicted"/>
<dbReference type="AlphaFoldDB" id="A0A4Q7UZC7"/>
<keyword evidence="2" id="KW-0812">Transmembrane</keyword>
<dbReference type="EMBL" id="SHKL01000001">
    <property type="protein sequence ID" value="RZT87507.1"/>
    <property type="molecule type" value="Genomic_DNA"/>
</dbReference>
<evidence type="ECO:0000313" key="4">
    <source>
        <dbReference type="Proteomes" id="UP000291591"/>
    </source>
</evidence>
<dbReference type="RefSeq" id="WP_130291651.1">
    <property type="nucleotide sequence ID" value="NZ_SHKL01000001.1"/>
</dbReference>
<comment type="caution">
    <text evidence="3">The sequence shown here is derived from an EMBL/GenBank/DDBJ whole genome shotgun (WGS) entry which is preliminary data.</text>
</comment>
<keyword evidence="4" id="KW-1185">Reference proteome</keyword>
<accession>A0A4Q7UZC7</accession>
<keyword evidence="1" id="KW-0175">Coiled coil</keyword>
<dbReference type="Proteomes" id="UP000291591">
    <property type="component" value="Unassembled WGS sequence"/>
</dbReference>
<keyword evidence="2" id="KW-0472">Membrane</keyword>
<evidence type="ECO:0000256" key="2">
    <source>
        <dbReference type="SAM" id="Phobius"/>
    </source>
</evidence>
<sequence length="150" mass="16713">MTDTSPGMPPLPRIAAEPEPLPVWRADPHRWRRHPNRVVAALLVLALLFAVTWTVVDLVTATMLTLCAGVLLFFLTIPFWTADNTERLDAQRQQLRDLEARVAMNESQAGADHMALQDLSRTVRNQRLDEVAAKRAQRQGVPGQRAGEGS</sequence>
<feature type="transmembrane region" description="Helical" evidence="2">
    <location>
        <begin position="62"/>
        <end position="82"/>
    </location>
</feature>
<evidence type="ECO:0000313" key="3">
    <source>
        <dbReference type="EMBL" id="RZT87507.1"/>
    </source>
</evidence>
<evidence type="ECO:0000256" key="1">
    <source>
        <dbReference type="SAM" id="Coils"/>
    </source>
</evidence>
<gene>
    <name evidence="3" type="ORF">EV383_4432</name>
</gene>
<protein>
    <submittedName>
        <fullName evidence="3">Uncharacterized protein</fullName>
    </submittedName>
</protein>
<organism evidence="3 4">
    <name type="scientific">Pseudonocardia sediminis</name>
    <dbReference type="NCBI Taxonomy" id="1397368"/>
    <lineage>
        <taxon>Bacteria</taxon>
        <taxon>Bacillati</taxon>
        <taxon>Actinomycetota</taxon>
        <taxon>Actinomycetes</taxon>
        <taxon>Pseudonocardiales</taxon>
        <taxon>Pseudonocardiaceae</taxon>
        <taxon>Pseudonocardia</taxon>
    </lineage>
</organism>
<feature type="transmembrane region" description="Helical" evidence="2">
    <location>
        <begin position="38"/>
        <end position="56"/>
    </location>
</feature>
<name>A0A4Q7UZC7_PSEST</name>
<keyword evidence="2" id="KW-1133">Transmembrane helix</keyword>
<feature type="coiled-coil region" evidence="1">
    <location>
        <begin position="81"/>
        <end position="108"/>
    </location>
</feature>
<reference evidence="3 4" key="1">
    <citation type="submission" date="2019-02" db="EMBL/GenBank/DDBJ databases">
        <title>Sequencing the genomes of 1000 actinobacteria strains.</title>
        <authorList>
            <person name="Klenk H.-P."/>
        </authorList>
    </citation>
    <scope>NUCLEOTIDE SEQUENCE [LARGE SCALE GENOMIC DNA]</scope>
    <source>
        <strain evidence="3 4">DSM 45779</strain>
    </source>
</reference>